<dbReference type="GO" id="GO:0000775">
    <property type="term" value="C:chromosome, centromeric region"/>
    <property type="evidence" value="ECO:0007669"/>
    <property type="project" value="InterPro"/>
</dbReference>
<feature type="domain" description="Shugoshin C-terminal" evidence="4">
    <location>
        <begin position="265"/>
        <end position="288"/>
    </location>
</feature>
<feature type="region of interest" description="Disordered" evidence="3">
    <location>
        <begin position="156"/>
        <end position="197"/>
    </location>
</feature>
<dbReference type="GO" id="GO:0034090">
    <property type="term" value="P:maintenance of meiotic sister chromatid cohesion"/>
    <property type="evidence" value="ECO:0007669"/>
    <property type="project" value="InterPro"/>
</dbReference>
<evidence type="ECO:0000313" key="6">
    <source>
        <dbReference type="Proteomes" id="UP001346149"/>
    </source>
</evidence>
<evidence type="ECO:0000259" key="4">
    <source>
        <dbReference type="Pfam" id="PF07557"/>
    </source>
</evidence>
<sequence>MMTMTGGVRLPKRAPFGNIVRKPLYDITNISQAVNWIPSDYPKTLFSPSDSDITTDYVDKLVQENMTLVELMDERNKIIELSGAEVRRMSISYQKAQQQNCNLAKSNTQILAELNLARDKLKVLRHELACKEALHKAKRLELEAVEEEEIKKAGVAKGVLHKANHKQNPPGGSRRQYQRSHSMGGAPGGTNKPVLEEKRVENRRFLKRQSARLLSSDGEPAENLIEIEEAKFLTSRPSKSGPSFSDDAPSRVKGKDVQRRSSIARSPRRAAEKVQTYKEPPLKLKMRRVD</sequence>
<dbReference type="GO" id="GO:0005634">
    <property type="term" value="C:nucleus"/>
    <property type="evidence" value="ECO:0007669"/>
    <property type="project" value="InterPro"/>
</dbReference>
<dbReference type="PANTHER" id="PTHR34373">
    <property type="entry name" value="SHUGOSHIN 2"/>
    <property type="match status" value="1"/>
</dbReference>
<feature type="compositionally biased region" description="Basic and acidic residues" evidence="3">
    <location>
        <begin position="248"/>
        <end position="259"/>
    </location>
</feature>
<evidence type="ECO:0000256" key="3">
    <source>
        <dbReference type="SAM" id="MobiDB-lite"/>
    </source>
</evidence>
<organism evidence="5 6">
    <name type="scientific">Trapa natans</name>
    <name type="common">Water chestnut</name>
    <dbReference type="NCBI Taxonomy" id="22666"/>
    <lineage>
        <taxon>Eukaryota</taxon>
        <taxon>Viridiplantae</taxon>
        <taxon>Streptophyta</taxon>
        <taxon>Embryophyta</taxon>
        <taxon>Tracheophyta</taxon>
        <taxon>Spermatophyta</taxon>
        <taxon>Magnoliopsida</taxon>
        <taxon>eudicotyledons</taxon>
        <taxon>Gunneridae</taxon>
        <taxon>Pentapetalae</taxon>
        <taxon>rosids</taxon>
        <taxon>malvids</taxon>
        <taxon>Myrtales</taxon>
        <taxon>Lythraceae</taxon>
        <taxon>Trapa</taxon>
    </lineage>
</organism>
<evidence type="ECO:0000313" key="5">
    <source>
        <dbReference type="EMBL" id="KAK4789673.1"/>
    </source>
</evidence>
<dbReference type="PANTHER" id="PTHR34373:SF8">
    <property type="entry name" value="SHUGOSHIN"/>
    <property type="match status" value="1"/>
</dbReference>
<reference evidence="5 6" key="1">
    <citation type="journal article" date="2023" name="Hortic Res">
        <title>Pangenome of water caltrop reveals structural variations and asymmetric subgenome divergence after allopolyploidization.</title>
        <authorList>
            <person name="Zhang X."/>
            <person name="Chen Y."/>
            <person name="Wang L."/>
            <person name="Yuan Y."/>
            <person name="Fang M."/>
            <person name="Shi L."/>
            <person name="Lu R."/>
            <person name="Comes H.P."/>
            <person name="Ma Y."/>
            <person name="Chen Y."/>
            <person name="Huang G."/>
            <person name="Zhou Y."/>
            <person name="Zheng Z."/>
            <person name="Qiu Y."/>
        </authorList>
    </citation>
    <scope>NUCLEOTIDE SEQUENCE [LARGE SCALE GENOMIC DNA]</scope>
    <source>
        <strain evidence="5">F231</strain>
    </source>
</reference>
<gene>
    <name evidence="5" type="ORF">SAY86_016977</name>
</gene>
<dbReference type="Proteomes" id="UP001346149">
    <property type="component" value="Unassembled WGS sequence"/>
</dbReference>
<evidence type="ECO:0000256" key="2">
    <source>
        <dbReference type="ARBA" id="ARBA00022829"/>
    </source>
</evidence>
<protein>
    <recommendedName>
        <fullName evidence="4">Shugoshin C-terminal domain-containing protein</fullName>
    </recommendedName>
</protein>
<comment type="similarity">
    <text evidence="1">Belongs to the shugoshin family.</text>
</comment>
<proteinExistence type="inferred from homology"/>
<comment type="caution">
    <text evidence="5">The sequence shown here is derived from an EMBL/GenBank/DDBJ whole genome shotgun (WGS) entry which is preliminary data.</text>
</comment>
<keyword evidence="2" id="KW-0159">Chromosome partition</keyword>
<dbReference type="GO" id="GO:0045144">
    <property type="term" value="P:meiotic sister chromatid segregation"/>
    <property type="evidence" value="ECO:0007669"/>
    <property type="project" value="InterPro"/>
</dbReference>
<dbReference type="EMBL" id="JAXQNO010000010">
    <property type="protein sequence ID" value="KAK4789673.1"/>
    <property type="molecule type" value="Genomic_DNA"/>
</dbReference>
<evidence type="ECO:0000256" key="1">
    <source>
        <dbReference type="ARBA" id="ARBA00010845"/>
    </source>
</evidence>
<dbReference type="AlphaFoldDB" id="A0AAN7LJW7"/>
<dbReference type="Pfam" id="PF07557">
    <property type="entry name" value="Shugoshin_C"/>
    <property type="match status" value="1"/>
</dbReference>
<name>A0AAN7LJW7_TRANT</name>
<dbReference type="InterPro" id="IPR044693">
    <property type="entry name" value="SGO_plant"/>
</dbReference>
<keyword evidence="6" id="KW-1185">Reference proteome</keyword>
<feature type="region of interest" description="Disordered" evidence="3">
    <location>
        <begin position="230"/>
        <end position="290"/>
    </location>
</feature>
<dbReference type="InterPro" id="IPR011515">
    <property type="entry name" value="Shugoshin_C"/>
</dbReference>
<accession>A0AAN7LJW7</accession>
<feature type="compositionally biased region" description="Basic and acidic residues" evidence="3">
    <location>
        <begin position="269"/>
        <end position="290"/>
    </location>
</feature>